<name>A0ABS1E8G0_9GAMM</name>
<dbReference type="Pfam" id="PF01521">
    <property type="entry name" value="Fe-S_biosyn"/>
    <property type="match status" value="1"/>
</dbReference>
<dbReference type="NCBIfam" id="TIGR00049">
    <property type="entry name" value="iron-sulfur cluster assembly accessory protein"/>
    <property type="match status" value="1"/>
</dbReference>
<evidence type="ECO:0000256" key="1">
    <source>
        <dbReference type="ARBA" id="ARBA00006718"/>
    </source>
</evidence>
<proteinExistence type="inferred from homology"/>
<dbReference type="SUPFAM" id="SSF89360">
    <property type="entry name" value="HesB-like domain"/>
    <property type="match status" value="1"/>
</dbReference>
<comment type="caution">
    <text evidence="3">The sequence shown here is derived from an EMBL/GenBank/DDBJ whole genome shotgun (WGS) entry which is preliminary data.</text>
</comment>
<gene>
    <name evidence="3" type="ORF">CKO13_10075</name>
</gene>
<dbReference type="InterPro" id="IPR017870">
    <property type="entry name" value="FeS_cluster_insertion_CS"/>
</dbReference>
<dbReference type="RefSeq" id="WP_200260475.1">
    <property type="nucleotide sequence ID" value="NZ_NRSH01000135.1"/>
</dbReference>
<evidence type="ECO:0000313" key="4">
    <source>
        <dbReference type="Proteomes" id="UP000738126"/>
    </source>
</evidence>
<dbReference type="InterPro" id="IPR035903">
    <property type="entry name" value="HesB-like_dom_sf"/>
</dbReference>
<feature type="domain" description="Core" evidence="2">
    <location>
        <begin position="1"/>
        <end position="104"/>
    </location>
</feature>
<dbReference type="EMBL" id="NRSH01000135">
    <property type="protein sequence ID" value="MBK1727357.1"/>
    <property type="molecule type" value="Genomic_DNA"/>
</dbReference>
<organism evidence="3 4">
    <name type="scientific">Halorhodospira neutriphila</name>
    <dbReference type="NCBI Taxonomy" id="168379"/>
    <lineage>
        <taxon>Bacteria</taxon>
        <taxon>Pseudomonadati</taxon>
        <taxon>Pseudomonadota</taxon>
        <taxon>Gammaproteobacteria</taxon>
        <taxon>Chromatiales</taxon>
        <taxon>Ectothiorhodospiraceae</taxon>
        <taxon>Halorhodospira</taxon>
    </lineage>
</organism>
<comment type="similarity">
    <text evidence="1">Belongs to the HesB/IscA family.</text>
</comment>
<dbReference type="PROSITE" id="PS01152">
    <property type="entry name" value="HESB"/>
    <property type="match status" value="1"/>
</dbReference>
<sequence>MPVTLTERAAEHVRRQIAQHPSGAVGLRLGIKASGCSGFRYVVDYAEQVGEEDLVVEAHGVQVVVARRHVPFLEGTEVDFVRDGLNQRFDFRNPNARDLCGCGESFAV</sequence>
<dbReference type="InterPro" id="IPR016092">
    <property type="entry name" value="ATAP"/>
</dbReference>
<dbReference type="Gene3D" id="2.60.300.12">
    <property type="entry name" value="HesB-like domain"/>
    <property type="match status" value="1"/>
</dbReference>
<evidence type="ECO:0000259" key="2">
    <source>
        <dbReference type="Pfam" id="PF01521"/>
    </source>
</evidence>
<protein>
    <submittedName>
        <fullName evidence="3">Iron-sulfur cluster assembly protein IscA</fullName>
    </submittedName>
</protein>
<dbReference type="Proteomes" id="UP000738126">
    <property type="component" value="Unassembled WGS sequence"/>
</dbReference>
<dbReference type="InterPro" id="IPR050322">
    <property type="entry name" value="Fe-S_cluster_asmbl/transfer"/>
</dbReference>
<accession>A0ABS1E8G0</accession>
<dbReference type="PANTHER" id="PTHR10072">
    <property type="entry name" value="IRON-SULFUR CLUSTER ASSEMBLY PROTEIN"/>
    <property type="match status" value="1"/>
</dbReference>
<evidence type="ECO:0000313" key="3">
    <source>
        <dbReference type="EMBL" id="MBK1727357.1"/>
    </source>
</evidence>
<reference evidence="3 4" key="1">
    <citation type="journal article" date="2020" name="Microorganisms">
        <title>Osmotic Adaptation and Compatible Solute Biosynthesis of Phototrophic Bacteria as Revealed from Genome Analyses.</title>
        <authorList>
            <person name="Imhoff J.F."/>
            <person name="Rahn T."/>
            <person name="Kunzel S."/>
            <person name="Keller A."/>
            <person name="Neulinger S.C."/>
        </authorList>
    </citation>
    <scope>NUCLEOTIDE SEQUENCE [LARGE SCALE GENOMIC DNA]</scope>
    <source>
        <strain evidence="3 4">DSM 15116</strain>
    </source>
</reference>
<dbReference type="InterPro" id="IPR000361">
    <property type="entry name" value="ATAP_core_dom"/>
</dbReference>
<dbReference type="PANTHER" id="PTHR10072:SF47">
    <property type="entry name" value="PROTEIN SUFA"/>
    <property type="match status" value="1"/>
</dbReference>
<keyword evidence="4" id="KW-1185">Reference proteome</keyword>